<feature type="transmembrane region" description="Helical" evidence="2">
    <location>
        <begin position="111"/>
        <end position="127"/>
    </location>
</feature>
<feature type="non-terminal residue" evidence="4">
    <location>
        <position position="515"/>
    </location>
</feature>
<dbReference type="PANTHER" id="PTHR23524">
    <property type="entry name" value="TRANSPORTER, PUTATIVE (AFU_ORTHOLOGUE AFUA_8G04850)-RELATED"/>
    <property type="match status" value="1"/>
</dbReference>
<feature type="domain" description="Major facilitator superfamily (MFS) profile" evidence="3">
    <location>
        <begin position="67"/>
        <end position="490"/>
    </location>
</feature>
<feature type="transmembrane region" description="Helical" evidence="2">
    <location>
        <begin position="347"/>
        <end position="366"/>
    </location>
</feature>
<feature type="transmembrane region" description="Helical" evidence="2">
    <location>
        <begin position="239"/>
        <end position="260"/>
    </location>
</feature>
<dbReference type="InterPro" id="IPR020846">
    <property type="entry name" value="MFS_dom"/>
</dbReference>
<keyword evidence="2" id="KW-0472">Membrane</keyword>
<dbReference type="GO" id="GO:0022857">
    <property type="term" value="F:transmembrane transporter activity"/>
    <property type="evidence" value="ECO:0007669"/>
    <property type="project" value="InterPro"/>
</dbReference>
<dbReference type="SUPFAM" id="SSF103473">
    <property type="entry name" value="MFS general substrate transporter"/>
    <property type="match status" value="1"/>
</dbReference>
<evidence type="ECO:0000259" key="3">
    <source>
        <dbReference type="PROSITE" id="PS50850"/>
    </source>
</evidence>
<dbReference type="InterPro" id="IPR011701">
    <property type="entry name" value="MFS"/>
</dbReference>
<name>A0AAW2ZNV0_9EUKA</name>
<comment type="caution">
    <text evidence="4">The sequence shown here is derived from an EMBL/GenBank/DDBJ whole genome shotgun (WGS) entry which is preliminary data.</text>
</comment>
<gene>
    <name evidence="4" type="ORF">AKO1_006516</name>
</gene>
<organism evidence="4 5">
    <name type="scientific">Acrasis kona</name>
    <dbReference type="NCBI Taxonomy" id="1008807"/>
    <lineage>
        <taxon>Eukaryota</taxon>
        <taxon>Discoba</taxon>
        <taxon>Heterolobosea</taxon>
        <taxon>Tetramitia</taxon>
        <taxon>Eutetramitia</taxon>
        <taxon>Acrasidae</taxon>
        <taxon>Acrasis</taxon>
    </lineage>
</organism>
<dbReference type="Proteomes" id="UP001431209">
    <property type="component" value="Unassembled WGS sequence"/>
</dbReference>
<sequence>MKYSTTKIIDQTESIVAGAPEIASGEFFYQKEPDTPFSQPANSSKTVSWKNKFLFIIQKKKGISNYNIGSYYLSVIMLIASLAFLSSTNPYVLQTFAKIKKEEQGRVTGDISLYTEVVIILMGWIWGALSDVLKSRKPLFVIGFIASAISFVFVPSCYDFYSLLAIRLACSFGISASLSVYLATLADYTVEKDRGKATGLIGFCINLGSLFSSFVLVNLPKWISQDGRGYFTSQQSGYITYSLVAVFLLSAGVLSTILLHDGEMFRKELKERKLEKEIKNEGGIKKFFKSFAEAITAMRDPVIVLSYIAAFISRMDLTVTSFNSLWLGQELTEAGLSSAAALSKTGQILGIASVISIFISPLLGGLADKMNKVVLLCAISLFSALSFGSVFFIPHLNGWWVYLWIASMGISSIGSLVASNTLISHAAPKEVRGSVMGVYNLVGALGMMLSTKVGGVLFDKNHKHPYYFVSLCAFVLFLITLLYLLFGSAAWIVRRFRRAPSASVNDSERDTIDEP</sequence>
<evidence type="ECO:0000313" key="5">
    <source>
        <dbReference type="Proteomes" id="UP001431209"/>
    </source>
</evidence>
<dbReference type="PROSITE" id="PS50850">
    <property type="entry name" value="MFS"/>
    <property type="match status" value="1"/>
</dbReference>
<comment type="subcellular location">
    <subcellularLocation>
        <location evidence="1">Membrane</location>
        <topology evidence="1">Multi-pass membrane protein</topology>
    </subcellularLocation>
</comment>
<feature type="transmembrane region" description="Helical" evidence="2">
    <location>
        <begin position="373"/>
        <end position="393"/>
    </location>
</feature>
<keyword evidence="2" id="KW-1133">Transmembrane helix</keyword>
<feature type="transmembrane region" description="Helical" evidence="2">
    <location>
        <begin position="435"/>
        <end position="454"/>
    </location>
</feature>
<proteinExistence type="predicted"/>
<dbReference type="Pfam" id="PF07690">
    <property type="entry name" value="MFS_1"/>
    <property type="match status" value="1"/>
</dbReference>
<feature type="transmembrane region" description="Helical" evidence="2">
    <location>
        <begin position="139"/>
        <end position="158"/>
    </location>
</feature>
<feature type="transmembrane region" description="Helical" evidence="2">
    <location>
        <begin position="197"/>
        <end position="219"/>
    </location>
</feature>
<evidence type="ECO:0000256" key="1">
    <source>
        <dbReference type="ARBA" id="ARBA00004141"/>
    </source>
</evidence>
<accession>A0AAW2ZNV0</accession>
<reference evidence="4 5" key="1">
    <citation type="submission" date="2024-03" db="EMBL/GenBank/DDBJ databases">
        <title>The Acrasis kona genome and developmental transcriptomes reveal deep origins of eukaryotic multicellular pathways.</title>
        <authorList>
            <person name="Sheikh S."/>
            <person name="Fu C.-J."/>
            <person name="Brown M.W."/>
            <person name="Baldauf S.L."/>
        </authorList>
    </citation>
    <scope>NUCLEOTIDE SEQUENCE [LARGE SCALE GENOMIC DNA]</scope>
    <source>
        <strain evidence="4 5">ATCC MYA-3509</strain>
    </source>
</reference>
<feature type="transmembrane region" description="Helical" evidence="2">
    <location>
        <begin position="466"/>
        <end position="493"/>
    </location>
</feature>
<keyword evidence="5" id="KW-1185">Reference proteome</keyword>
<feature type="transmembrane region" description="Helical" evidence="2">
    <location>
        <begin position="399"/>
        <end position="423"/>
    </location>
</feature>
<keyword evidence="2" id="KW-0812">Transmembrane</keyword>
<dbReference type="GO" id="GO:0016020">
    <property type="term" value="C:membrane"/>
    <property type="evidence" value="ECO:0007669"/>
    <property type="project" value="UniProtKB-SubCell"/>
</dbReference>
<dbReference type="AlphaFoldDB" id="A0AAW2ZNV0"/>
<feature type="transmembrane region" description="Helical" evidence="2">
    <location>
        <begin position="69"/>
        <end position="91"/>
    </location>
</feature>
<dbReference type="Gene3D" id="1.20.1250.20">
    <property type="entry name" value="MFS general substrate transporter like domains"/>
    <property type="match status" value="1"/>
</dbReference>
<dbReference type="EMBL" id="JAOPGA020001669">
    <property type="protein sequence ID" value="KAL0490342.1"/>
    <property type="molecule type" value="Genomic_DNA"/>
</dbReference>
<evidence type="ECO:0000313" key="4">
    <source>
        <dbReference type="EMBL" id="KAL0490342.1"/>
    </source>
</evidence>
<protein>
    <recommendedName>
        <fullName evidence="3">Major facilitator superfamily (MFS) profile domain-containing protein</fullName>
    </recommendedName>
</protein>
<dbReference type="PANTHER" id="PTHR23524:SF1">
    <property type="entry name" value="MRH DOMAIN-CONTAINING PROTEIN-RELATED"/>
    <property type="match status" value="1"/>
</dbReference>
<feature type="transmembrane region" description="Helical" evidence="2">
    <location>
        <begin position="164"/>
        <end position="185"/>
    </location>
</feature>
<dbReference type="InterPro" id="IPR036259">
    <property type="entry name" value="MFS_trans_sf"/>
</dbReference>
<evidence type="ECO:0000256" key="2">
    <source>
        <dbReference type="SAM" id="Phobius"/>
    </source>
</evidence>
<feature type="transmembrane region" description="Helical" evidence="2">
    <location>
        <begin position="304"/>
        <end position="327"/>
    </location>
</feature>